<dbReference type="InterPro" id="IPR012337">
    <property type="entry name" value="RNaseH-like_sf"/>
</dbReference>
<evidence type="ECO:0000313" key="5">
    <source>
        <dbReference type="EMBL" id="KPJ11106.1"/>
    </source>
</evidence>
<feature type="compositionally biased region" description="Basic residues" evidence="2">
    <location>
        <begin position="263"/>
        <end position="272"/>
    </location>
</feature>
<dbReference type="CDD" id="cd02846">
    <property type="entry name" value="PAZ_argonaute_like"/>
    <property type="match status" value="1"/>
</dbReference>
<dbReference type="EMBL" id="KQ460883">
    <property type="protein sequence ID" value="KPJ11106.1"/>
    <property type="molecule type" value="Genomic_DNA"/>
</dbReference>
<dbReference type="SUPFAM" id="SSF53098">
    <property type="entry name" value="Ribonuclease H-like"/>
    <property type="match status" value="1"/>
</dbReference>
<dbReference type="STRING" id="76193.A0A194R5G7"/>
<dbReference type="SMART" id="SM01163">
    <property type="entry name" value="DUF1785"/>
    <property type="match status" value="1"/>
</dbReference>
<dbReference type="CDD" id="cd04657">
    <property type="entry name" value="Piwi_ago-like"/>
    <property type="match status" value="1"/>
</dbReference>
<reference evidence="5 6" key="1">
    <citation type="journal article" date="2015" name="Nat. Commun.">
        <title>Outbred genome sequencing and CRISPR/Cas9 gene editing in butterflies.</title>
        <authorList>
            <person name="Li X."/>
            <person name="Fan D."/>
            <person name="Zhang W."/>
            <person name="Liu G."/>
            <person name="Zhang L."/>
            <person name="Zhao L."/>
            <person name="Fang X."/>
            <person name="Chen L."/>
            <person name="Dong Y."/>
            <person name="Chen Y."/>
            <person name="Ding Y."/>
            <person name="Zhao R."/>
            <person name="Feng M."/>
            <person name="Zhu Y."/>
            <person name="Feng Y."/>
            <person name="Jiang X."/>
            <person name="Zhu D."/>
            <person name="Xiang H."/>
            <person name="Feng X."/>
            <person name="Li S."/>
            <person name="Wang J."/>
            <person name="Zhang G."/>
            <person name="Kronforst M.R."/>
            <person name="Wang W."/>
        </authorList>
    </citation>
    <scope>NUCLEOTIDE SEQUENCE [LARGE SCALE GENOMIC DNA]</scope>
    <source>
        <strain evidence="5">Ya'a_city_454_Pm</strain>
        <tissue evidence="5">Whole body</tissue>
    </source>
</reference>
<evidence type="ECO:0000259" key="3">
    <source>
        <dbReference type="PROSITE" id="PS50821"/>
    </source>
</evidence>
<dbReference type="SUPFAM" id="SSF101690">
    <property type="entry name" value="PAZ domain"/>
    <property type="match status" value="1"/>
</dbReference>
<feature type="compositionally biased region" description="Low complexity" evidence="2">
    <location>
        <begin position="273"/>
        <end position="290"/>
    </location>
</feature>
<dbReference type="InterPro" id="IPR045246">
    <property type="entry name" value="Piwi_ago-like"/>
</dbReference>
<dbReference type="InterPro" id="IPR036397">
    <property type="entry name" value="RNaseH_sf"/>
</dbReference>
<dbReference type="Pfam" id="PF02170">
    <property type="entry name" value="PAZ"/>
    <property type="match status" value="1"/>
</dbReference>
<dbReference type="SMART" id="SM00950">
    <property type="entry name" value="Piwi"/>
    <property type="match status" value="1"/>
</dbReference>
<feature type="compositionally biased region" description="Polar residues" evidence="2">
    <location>
        <begin position="399"/>
        <end position="408"/>
    </location>
</feature>
<dbReference type="FunCoup" id="A0A194R5G7">
    <property type="interactions" value="27"/>
</dbReference>
<dbReference type="Gene3D" id="2.170.260.10">
    <property type="entry name" value="paz domain"/>
    <property type="match status" value="1"/>
</dbReference>
<evidence type="ECO:0000256" key="2">
    <source>
        <dbReference type="SAM" id="MobiDB-lite"/>
    </source>
</evidence>
<dbReference type="Proteomes" id="UP000053240">
    <property type="component" value="Unassembled WGS sequence"/>
</dbReference>
<dbReference type="Pfam" id="PF08699">
    <property type="entry name" value="ArgoL1"/>
    <property type="match status" value="1"/>
</dbReference>
<dbReference type="GO" id="GO:0006260">
    <property type="term" value="P:DNA replication"/>
    <property type="evidence" value="ECO:0007669"/>
    <property type="project" value="UniProtKB-KW"/>
</dbReference>
<dbReference type="GO" id="GO:0034587">
    <property type="term" value="P:piRNA processing"/>
    <property type="evidence" value="ECO:0007669"/>
    <property type="project" value="UniProtKB-ARBA"/>
</dbReference>
<feature type="domain" description="PAZ" evidence="3">
    <location>
        <begin position="632"/>
        <end position="754"/>
    </location>
</feature>
<accession>A0A194R5G7</accession>
<dbReference type="InterPro" id="IPR032474">
    <property type="entry name" value="Argonaute_N"/>
</dbReference>
<dbReference type="Pfam" id="PF02171">
    <property type="entry name" value="Piwi"/>
    <property type="match status" value="1"/>
</dbReference>
<feature type="domain" description="Piwi" evidence="4">
    <location>
        <begin position="874"/>
        <end position="1158"/>
    </location>
</feature>
<sequence>MSGLNMASKSAEHLFSLNLFLEWISGFCGTTVYQEEISKIVRVIIAGGVFANHSNEATLNESDVIASADSVDAFSAALSAVAPVDLMPGCKDPSGIMLPQKPFHYCFLCLGSSGEPIKDIMKYSKLDNELEIMRRTLQWRHLAPTCPDTVPCTPCIETDPFTIYNCPAIYFSGNCREFATDLHKGNIIKMGKGGKKKGQKKEEAQESTSSAAPQTDEPNPSGSEAQVSEPLSAPEPKTTEAPKGTAEVMEEEVEGLGLDLGGKKRKPRKKKSAAQAAPAETASAQTTPSEIRVTELVQPIAEITEQMIQQPGPSGEGSGRGRGRGRGRGQGRPQQQAGTFPPQPLPSSGGGQESGQIAQSSGQWNRPQPMPTAPSTPMSPSVGQTFGAPGQAPQPKYTPVSTVSQSTFGKRDLPTDKQAVTHVSQYKIPDAIRRVTVPSRAIRLLTNYLPMSIKFIKVHRYDVSFKPDKPKKMIPQAFLKAKSLHFKNHVIAFDQMKNCYSIQPLTGVTQTERYAINVELTDNNGKSMNFEVSFKYTGLVDLNRLGQHMMNGGSSLNPPTEAIQCIDVILRQGTLEAYVKAGKQFFRRPRNPVDLGYGLEMWTGLFQSAIFTSKPYINIDVAHKGFPKHQSMIQAFTNDFRLDPNRSLEQQRNPRSVELFHEYVKGLRVTAVIGADTSVKGQRREFICNRVVDPPGRLQFTMTHPDGRQEKVSVLEYFRRDKKYRLKYPELNCLWVGPANKSLYFPMELLEIVYGQPLKKQLNDMQLSKMVQEAATPPNIRMNKIEEVIKDMNYSANPFFKHFGLQISDKFLEVEAKVLQPPRLLVGDRKSVDPRRGVWNATTVLQPSALRSWGFVAIECNPTQCNYQNIIQMVKRFAELEVGILTQCIKEDTAVRRMNDQTVRNILLKVNSKLMGINQALDGRCMPSCLRGPVMVVGADVTHPSPDQSNIPSIAAVTASIDPKCFLYNIELCVQTPKKEIIVEFEDMMVDHLIVYRKHNQNMLPKKIYVFRDGVSEGQFEEVMNSELTAVYRAYRRMTGQPEKPEVLFLLVQKRHHTRFFSGAQNPQNVEPGTVVDKQIVHAKELDFYLVSHQAIKGTARPTRYHAVCNDGGIPIDEVEQLTYYLCHLYARCMRAVSYPTPTYYAHLACLRAKSLTHGDKFDNDALERNPKRLHVLKKMLDFSRMFFV</sequence>
<evidence type="ECO:0000313" key="6">
    <source>
        <dbReference type="Proteomes" id="UP000053240"/>
    </source>
</evidence>
<dbReference type="InterPro" id="IPR032472">
    <property type="entry name" value="ArgoL2"/>
</dbReference>
<organism evidence="5 6">
    <name type="scientific">Papilio machaon</name>
    <name type="common">Old World swallowtail butterfly</name>
    <dbReference type="NCBI Taxonomy" id="76193"/>
    <lineage>
        <taxon>Eukaryota</taxon>
        <taxon>Metazoa</taxon>
        <taxon>Ecdysozoa</taxon>
        <taxon>Arthropoda</taxon>
        <taxon>Hexapoda</taxon>
        <taxon>Insecta</taxon>
        <taxon>Pterygota</taxon>
        <taxon>Neoptera</taxon>
        <taxon>Endopterygota</taxon>
        <taxon>Lepidoptera</taxon>
        <taxon>Glossata</taxon>
        <taxon>Ditrysia</taxon>
        <taxon>Papilionoidea</taxon>
        <taxon>Papilionidae</taxon>
        <taxon>Papilioninae</taxon>
        <taxon>Papilio</taxon>
    </lineage>
</organism>
<proteinExistence type="predicted"/>
<feature type="compositionally biased region" description="Polar residues" evidence="2">
    <location>
        <begin position="206"/>
        <end position="226"/>
    </location>
</feature>
<dbReference type="GO" id="GO:0003723">
    <property type="term" value="F:RNA binding"/>
    <property type="evidence" value="ECO:0007669"/>
    <property type="project" value="InterPro"/>
</dbReference>
<dbReference type="InterPro" id="IPR014811">
    <property type="entry name" value="ArgoL1"/>
</dbReference>
<dbReference type="Pfam" id="PF04042">
    <property type="entry name" value="DNA_pol_E_B"/>
    <property type="match status" value="2"/>
</dbReference>
<dbReference type="InParanoid" id="A0A194R5G7"/>
<dbReference type="InterPro" id="IPR007185">
    <property type="entry name" value="DNA_pol_a/d/e_bsu"/>
</dbReference>
<dbReference type="InterPro" id="IPR036085">
    <property type="entry name" value="PAZ_dom_sf"/>
</dbReference>
<dbReference type="Gene3D" id="3.40.50.2300">
    <property type="match status" value="1"/>
</dbReference>
<dbReference type="Pfam" id="PF16488">
    <property type="entry name" value="ArgoL2"/>
    <property type="match status" value="1"/>
</dbReference>
<dbReference type="InterPro" id="IPR003100">
    <property type="entry name" value="PAZ_dom"/>
</dbReference>
<protein>
    <submittedName>
        <fullName evidence="5">Protein argonaute-2</fullName>
    </submittedName>
</protein>
<feature type="compositionally biased region" description="Low complexity" evidence="2">
    <location>
        <begin position="354"/>
        <end position="363"/>
    </location>
</feature>
<evidence type="ECO:0000259" key="4">
    <source>
        <dbReference type="PROSITE" id="PS50822"/>
    </source>
</evidence>
<keyword evidence="6" id="KW-1185">Reference proteome</keyword>
<dbReference type="AlphaFoldDB" id="A0A194R5G7"/>
<dbReference type="PANTHER" id="PTHR22891">
    <property type="entry name" value="EUKARYOTIC TRANSLATION INITIATION FACTOR 2C"/>
    <property type="match status" value="1"/>
</dbReference>
<evidence type="ECO:0000256" key="1">
    <source>
        <dbReference type="ARBA" id="ARBA00022705"/>
    </source>
</evidence>
<dbReference type="PROSITE" id="PS50822">
    <property type="entry name" value="PIWI"/>
    <property type="match status" value="1"/>
</dbReference>
<feature type="region of interest" description="Disordered" evidence="2">
    <location>
        <begin position="188"/>
        <end position="416"/>
    </location>
</feature>
<dbReference type="GO" id="GO:0003677">
    <property type="term" value="F:DNA binding"/>
    <property type="evidence" value="ECO:0007669"/>
    <property type="project" value="InterPro"/>
</dbReference>
<dbReference type="PROSITE" id="PS50821">
    <property type="entry name" value="PAZ"/>
    <property type="match status" value="1"/>
</dbReference>
<keyword evidence="1" id="KW-0235">DNA replication</keyword>
<name>A0A194R5G7_PAPMA</name>
<dbReference type="Gene3D" id="3.60.21.50">
    <property type="match status" value="2"/>
</dbReference>
<dbReference type="Pfam" id="PF16486">
    <property type="entry name" value="ArgoN"/>
    <property type="match status" value="1"/>
</dbReference>
<gene>
    <name evidence="5" type="ORF">RR48_14745</name>
</gene>
<dbReference type="Gene3D" id="3.30.420.10">
    <property type="entry name" value="Ribonuclease H-like superfamily/Ribonuclease H"/>
    <property type="match status" value="1"/>
</dbReference>
<dbReference type="InterPro" id="IPR003165">
    <property type="entry name" value="Piwi"/>
</dbReference>